<proteinExistence type="predicted"/>
<gene>
    <name evidence="1" type="ordered locus">Hbor_13290</name>
</gene>
<dbReference type="HOGENOM" id="CLU_2765905_0_0_2"/>
<dbReference type="KEGG" id="hbo:Hbor_13290"/>
<name>E4NSC3_HALBP</name>
<accession>E4NSC3</accession>
<dbReference type="Proteomes" id="UP000006663">
    <property type="component" value="Chromosome"/>
</dbReference>
<evidence type="ECO:0000313" key="2">
    <source>
        <dbReference type="Proteomes" id="UP000006663"/>
    </source>
</evidence>
<reference evidence="1 2" key="1">
    <citation type="journal article" date="2009" name="Stand. Genomic Sci.">
        <title>Complete genome sequence of Halogeometricum borinquense type strain (PR3).</title>
        <authorList>
            <person name="Malfatti S."/>
            <person name="Tindall B.J."/>
            <person name="Schneider S."/>
            <person name="Fahnrich R."/>
            <person name="Lapidus A."/>
            <person name="Labuttii K."/>
            <person name="Copeland A."/>
            <person name="Glavina Del Rio T."/>
            <person name="Nolan M."/>
            <person name="Chen F."/>
            <person name="Lucas S."/>
            <person name="Tice H."/>
            <person name="Cheng J.F."/>
            <person name="Bruce D."/>
            <person name="Goodwin L."/>
            <person name="Pitluck S."/>
            <person name="Anderson I."/>
            <person name="Pati A."/>
            <person name="Ivanova N."/>
            <person name="Mavromatis K."/>
            <person name="Chen A."/>
            <person name="Palaniappan K."/>
            <person name="D'haeseleer P."/>
            <person name="Goker M."/>
            <person name="Bristow J."/>
            <person name="Eisen J.A."/>
            <person name="Markowitz V."/>
            <person name="Hugenholtz P."/>
            <person name="Kyrpides N.C."/>
            <person name="Klenk H.P."/>
            <person name="Chain P."/>
        </authorList>
    </citation>
    <scope>NUCLEOTIDE SEQUENCE [LARGE SCALE GENOMIC DNA]</scope>
    <source>
        <strain evidence="2">ATCC 700274 / DSM 11551 / JCM 10706 / KCTC 4070 / PR3</strain>
    </source>
</reference>
<protein>
    <submittedName>
        <fullName evidence="1">Uncharacterized protein</fullName>
    </submittedName>
</protein>
<organism evidence="1 2">
    <name type="scientific">Halogeometricum borinquense (strain ATCC 700274 / DSM 11551 / JCM 10706 / KCTC 4070 / PR3)</name>
    <dbReference type="NCBI Taxonomy" id="469382"/>
    <lineage>
        <taxon>Archaea</taxon>
        <taxon>Methanobacteriati</taxon>
        <taxon>Methanobacteriota</taxon>
        <taxon>Stenosarchaea group</taxon>
        <taxon>Halobacteria</taxon>
        <taxon>Halobacteriales</taxon>
        <taxon>Haloferacaceae</taxon>
        <taxon>Halogeometricum</taxon>
    </lineage>
</organism>
<evidence type="ECO:0000313" key="1">
    <source>
        <dbReference type="EMBL" id="ADQ66912.1"/>
    </source>
</evidence>
<sequence length="69" mass="8207">MTQSATVDRPVMIRVLPDLFMRLFYLSWRGTRTLWIPSRPNNLRITTALKEASFTRRLELDSINREIKI</sequence>
<dbReference type="AlphaFoldDB" id="E4NSC3"/>
<dbReference type="EMBL" id="CP001690">
    <property type="protein sequence ID" value="ADQ66912.1"/>
    <property type="molecule type" value="Genomic_DNA"/>
</dbReference>
<keyword evidence="2" id="KW-1185">Reference proteome</keyword>